<evidence type="ECO:0000313" key="6">
    <source>
        <dbReference type="Proteomes" id="UP000294325"/>
    </source>
</evidence>
<dbReference type="InterPro" id="IPR008972">
    <property type="entry name" value="Cupredoxin"/>
</dbReference>
<dbReference type="SUPFAM" id="SSF49503">
    <property type="entry name" value="Cupredoxins"/>
    <property type="match status" value="1"/>
</dbReference>
<organism evidence="5 6">
    <name type="scientific">Nitrosococcus wardiae</name>
    <dbReference type="NCBI Taxonomy" id="1814290"/>
    <lineage>
        <taxon>Bacteria</taxon>
        <taxon>Pseudomonadati</taxon>
        <taxon>Pseudomonadota</taxon>
        <taxon>Gammaproteobacteria</taxon>
        <taxon>Chromatiales</taxon>
        <taxon>Chromatiaceae</taxon>
        <taxon>Nitrosococcus</taxon>
    </lineage>
</organism>
<dbReference type="InterPro" id="IPR036909">
    <property type="entry name" value="Cyt_c-like_dom_sf"/>
</dbReference>
<keyword evidence="6" id="KW-1185">Reference proteome</keyword>
<dbReference type="GO" id="GO:0046872">
    <property type="term" value="F:metal ion binding"/>
    <property type="evidence" value="ECO:0007669"/>
    <property type="project" value="UniProtKB-KW"/>
</dbReference>
<keyword evidence="2" id="KW-0479">Metal-binding</keyword>
<dbReference type="GO" id="GO:0020037">
    <property type="term" value="F:heme binding"/>
    <property type="evidence" value="ECO:0007669"/>
    <property type="project" value="InterPro"/>
</dbReference>
<evidence type="ECO:0000256" key="2">
    <source>
        <dbReference type="ARBA" id="ARBA00022723"/>
    </source>
</evidence>
<dbReference type="Proteomes" id="UP000294325">
    <property type="component" value="Chromosome"/>
</dbReference>
<dbReference type="InterPro" id="IPR009056">
    <property type="entry name" value="Cyt_c-like_dom"/>
</dbReference>
<proteinExistence type="predicted"/>
<evidence type="ECO:0000256" key="1">
    <source>
        <dbReference type="ARBA" id="ARBA00022617"/>
    </source>
</evidence>
<keyword evidence="3" id="KW-0408">Iron</keyword>
<dbReference type="EMBL" id="CP038033">
    <property type="protein sequence ID" value="QBQ54320.1"/>
    <property type="molecule type" value="Genomic_DNA"/>
</dbReference>
<dbReference type="AlphaFoldDB" id="A0A4P7BYR6"/>
<dbReference type="Gene3D" id="1.10.760.10">
    <property type="entry name" value="Cytochrome c-like domain"/>
    <property type="match status" value="1"/>
</dbReference>
<dbReference type="Gene3D" id="2.60.40.420">
    <property type="entry name" value="Cupredoxins - blue copper proteins"/>
    <property type="match status" value="1"/>
</dbReference>
<dbReference type="Pfam" id="PF13442">
    <property type="entry name" value="Cytochrome_CBB3"/>
    <property type="match status" value="1"/>
</dbReference>
<dbReference type="SUPFAM" id="SSF46626">
    <property type="entry name" value="Cytochrome c"/>
    <property type="match status" value="1"/>
</dbReference>
<dbReference type="KEGG" id="nwr:E3U44_07210"/>
<gene>
    <name evidence="5" type="ORF">E3U44_07210</name>
</gene>
<dbReference type="GO" id="GO:0009055">
    <property type="term" value="F:electron transfer activity"/>
    <property type="evidence" value="ECO:0007669"/>
    <property type="project" value="InterPro"/>
</dbReference>
<sequence>MSPGETGEGLTPEPPELSETVSRWSAEELFWIINHGIRMTGMPAWGVSYQDEVLWTLVAFVQTLPEITPAAYQKMAAAVKQEPHEKAPITLTDQLTFKPQRITIQEDETLVWKNTSTLVHTVTADPTLAMDPKDVKLPQQAKPFNSGIAMRV</sequence>
<reference evidence="5 6" key="1">
    <citation type="submission" date="2019-03" db="EMBL/GenBank/DDBJ databases">
        <title>The genome sequence of Nitrosococcus wardiae strain D1FHST reveals the archetypal metabolic capacity of ammonia-oxidizing Gammaproteobacteria.</title>
        <authorList>
            <person name="Wang L."/>
            <person name="Lim C.K."/>
            <person name="Hanson T.E."/>
            <person name="Dang H."/>
            <person name="Klotz M.G."/>
        </authorList>
    </citation>
    <scope>NUCLEOTIDE SEQUENCE [LARGE SCALE GENOMIC DNA]</scope>
    <source>
        <strain evidence="5 6">D1FHS</strain>
    </source>
</reference>
<evidence type="ECO:0000313" key="5">
    <source>
        <dbReference type="EMBL" id="QBQ54320.1"/>
    </source>
</evidence>
<keyword evidence="1" id="KW-0349">Heme</keyword>
<evidence type="ECO:0000256" key="3">
    <source>
        <dbReference type="ARBA" id="ARBA00023004"/>
    </source>
</evidence>
<dbReference type="OrthoDB" id="9765171at2"/>
<name>A0A4P7BYR6_9GAMM</name>
<evidence type="ECO:0000259" key="4">
    <source>
        <dbReference type="Pfam" id="PF13442"/>
    </source>
</evidence>
<feature type="domain" description="Cytochrome c" evidence="4">
    <location>
        <begin position="9"/>
        <end position="61"/>
    </location>
</feature>
<accession>A0A4P7BYR6</accession>
<protein>
    <submittedName>
        <fullName evidence="5">Cytochrome c</fullName>
    </submittedName>
</protein>